<name>A0AAP3E415_9EURY</name>
<sequence>MPVPSLVSDGSVVLVDRTNRTETERPLEYAFDELSRSIDDREGSIDRVGYWTETDAETVLVVGRTDEQVVESLLDEPVSEPESVVFQWADTGSRTALVVAGSDTRGLVYALLELAERVDDGGLEALDAVENVVETPDNEVRGVDRFVAGPQEDEWFFDDEFWHTFFDRLVRARFNRFVLIVGFDTAYFSPPYPFLVDVPGYPDVRVDETLDVDRDTHRERLRRIGDLCHRYGLEFVFATWQQRPWRDDDESLVHGLPTDEAAYAEYCATGIRTIVEEFPVLDGVQLRVNFESGVGDRSTAQTFWRELVEGIAAAADGRTEPLELDLRAKGLTDDMIRHAQETGIELTVSTKYWCESTGLPYHLTQMRRGELENLDDMNRHRRYSYSNLLEKPRTYDVLYRLWAAGTNRLFLWGDPDYARRFSHSTDLGDSRGFEVVTPLCLKGGRFFVQRDRGGGWPLFDDSDLRHYEWEDDRYWAWYLLFGRLGYSRDTDPDVWERAFRARFDDAATDVLAAYRAASKVLPLLTAAHLTRHPMLINWAELDTGGALFGEHNHNSALGDVTYASAEPSDPGLFYAIDEYVTDVIAEELSHKYTPLQIARWLERFAQRATEAIDRAAETLEAPSAEFTATALDVRMIADLATYHASKTRAATALCHYEATDRTQSVQDAEVYMRRAVDAWESLAERGDGTYHDDLVFALGEDSADCGTWADRVEELNADLDELETMRTEANASRIDRPAGVVPELDSDSSVSPARPRIELDVPTTCRAGTELPVDVRTDEFDEFDGMTLYYRRTNQAVGAFQSVEMNRTAWGYHATIPAEEVTAEWDMLVYVATIDDGNTVLVPGLYHPDCPAPYRIIDVQ</sequence>
<proteinExistence type="predicted"/>
<feature type="coiled-coil region" evidence="2">
    <location>
        <begin position="705"/>
        <end position="732"/>
    </location>
</feature>
<organism evidence="3 4">
    <name type="scientific">Natronoglomus mannanivorans</name>
    <dbReference type="NCBI Taxonomy" id="2979990"/>
    <lineage>
        <taxon>Archaea</taxon>
        <taxon>Methanobacteriati</taxon>
        <taxon>Methanobacteriota</taxon>
        <taxon>Stenosarchaea group</taxon>
        <taxon>Halobacteria</taxon>
        <taxon>Halobacteriales</taxon>
        <taxon>Natrialbaceae</taxon>
        <taxon>Natronoglomus</taxon>
    </lineage>
</organism>
<protein>
    <recommendedName>
        <fullName evidence="5">Alpha glucuronidase N-terminal domain-containing protein</fullName>
    </recommendedName>
</protein>
<evidence type="ECO:0008006" key="5">
    <source>
        <dbReference type="Google" id="ProtNLM"/>
    </source>
</evidence>
<keyword evidence="2" id="KW-0175">Coiled coil</keyword>
<dbReference type="InterPro" id="IPR029018">
    <property type="entry name" value="Hex-like_dom2"/>
</dbReference>
<keyword evidence="1" id="KW-0378">Hydrolase</keyword>
<evidence type="ECO:0000256" key="2">
    <source>
        <dbReference type="SAM" id="Coils"/>
    </source>
</evidence>
<dbReference type="Proteomes" id="UP001321018">
    <property type="component" value="Unassembled WGS sequence"/>
</dbReference>
<reference evidence="3" key="1">
    <citation type="submission" date="2022-09" db="EMBL/GenBank/DDBJ databases">
        <title>Enrichment on poylsaccharides allowed isolation of novel metabolic and taxonomic groups of Haloarchaea.</title>
        <authorList>
            <person name="Sorokin D.Y."/>
            <person name="Elcheninov A.G."/>
            <person name="Khizhniak T.V."/>
            <person name="Kolganova T.V."/>
            <person name="Kublanov I.V."/>
        </authorList>
    </citation>
    <scope>NUCLEOTIDE SEQUENCE</scope>
    <source>
        <strain evidence="3">AArc-xg1-1</strain>
    </source>
</reference>
<dbReference type="RefSeq" id="WP_338005799.1">
    <property type="nucleotide sequence ID" value="NZ_JAOPKA010000020.1"/>
</dbReference>
<dbReference type="GO" id="GO:0016787">
    <property type="term" value="F:hydrolase activity"/>
    <property type="evidence" value="ECO:0007669"/>
    <property type="project" value="UniProtKB-KW"/>
</dbReference>
<dbReference type="Gene3D" id="3.30.379.10">
    <property type="entry name" value="Chitobiase/beta-hexosaminidase domain 2-like"/>
    <property type="match status" value="1"/>
</dbReference>
<comment type="caution">
    <text evidence="3">The sequence shown here is derived from an EMBL/GenBank/DDBJ whole genome shotgun (WGS) entry which is preliminary data.</text>
</comment>
<dbReference type="AlphaFoldDB" id="A0AAP3E415"/>
<gene>
    <name evidence="3" type="ORF">OB960_21655</name>
</gene>
<dbReference type="EMBL" id="JAOPKA010000020">
    <property type="protein sequence ID" value="MCU4743990.1"/>
    <property type="molecule type" value="Genomic_DNA"/>
</dbReference>
<evidence type="ECO:0000313" key="3">
    <source>
        <dbReference type="EMBL" id="MCU4743990.1"/>
    </source>
</evidence>
<accession>A0AAP3E415</accession>
<evidence type="ECO:0000256" key="1">
    <source>
        <dbReference type="ARBA" id="ARBA00022801"/>
    </source>
</evidence>
<evidence type="ECO:0000313" key="4">
    <source>
        <dbReference type="Proteomes" id="UP001321018"/>
    </source>
</evidence>